<dbReference type="EMBL" id="LAZR01012982">
    <property type="protein sequence ID" value="KKM24166.1"/>
    <property type="molecule type" value="Genomic_DNA"/>
</dbReference>
<proteinExistence type="predicted"/>
<comment type="caution">
    <text evidence="1">The sequence shown here is derived from an EMBL/GenBank/DDBJ whole genome shotgun (WGS) entry which is preliminary data.</text>
</comment>
<sequence>MELFGSPQRLGGHREEFSFLTDRETSVKCARPTRLSESDGGQASL</sequence>
<protein>
    <submittedName>
        <fullName evidence="1">Uncharacterized protein</fullName>
    </submittedName>
</protein>
<gene>
    <name evidence="1" type="ORF">LCGC14_1607880</name>
</gene>
<name>A0A0F9I970_9ZZZZ</name>
<evidence type="ECO:0000313" key="1">
    <source>
        <dbReference type="EMBL" id="KKM24166.1"/>
    </source>
</evidence>
<dbReference type="AlphaFoldDB" id="A0A0F9I970"/>
<organism evidence="1">
    <name type="scientific">marine sediment metagenome</name>
    <dbReference type="NCBI Taxonomy" id="412755"/>
    <lineage>
        <taxon>unclassified sequences</taxon>
        <taxon>metagenomes</taxon>
        <taxon>ecological metagenomes</taxon>
    </lineage>
</organism>
<accession>A0A0F9I970</accession>
<reference evidence="1" key="1">
    <citation type="journal article" date="2015" name="Nature">
        <title>Complex archaea that bridge the gap between prokaryotes and eukaryotes.</title>
        <authorList>
            <person name="Spang A."/>
            <person name="Saw J.H."/>
            <person name="Jorgensen S.L."/>
            <person name="Zaremba-Niedzwiedzka K."/>
            <person name="Martijn J."/>
            <person name="Lind A.E."/>
            <person name="van Eijk R."/>
            <person name="Schleper C."/>
            <person name="Guy L."/>
            <person name="Ettema T.J."/>
        </authorList>
    </citation>
    <scope>NUCLEOTIDE SEQUENCE</scope>
</reference>